<keyword evidence="2" id="KW-1185">Reference proteome</keyword>
<dbReference type="OrthoDB" id="6687915at2"/>
<comment type="caution">
    <text evidence="1">The sequence shown here is derived from an EMBL/GenBank/DDBJ whole genome shotgun (WGS) entry which is preliminary data.</text>
</comment>
<dbReference type="PATRIC" id="fig|1280951.3.peg.788"/>
<accession>A0A059FZH1</accession>
<dbReference type="RefSeq" id="WP_011646186.1">
    <property type="nucleotide sequence ID" value="NZ_ARYI01000002.1"/>
</dbReference>
<organism evidence="1 2">
    <name type="scientific">Hyphomonas hirschiana VP5</name>
    <dbReference type="NCBI Taxonomy" id="1280951"/>
    <lineage>
        <taxon>Bacteria</taxon>
        <taxon>Pseudomonadati</taxon>
        <taxon>Pseudomonadota</taxon>
        <taxon>Alphaproteobacteria</taxon>
        <taxon>Hyphomonadales</taxon>
        <taxon>Hyphomonadaceae</taxon>
        <taxon>Hyphomonas</taxon>
    </lineage>
</organism>
<dbReference type="InterPro" id="IPR036397">
    <property type="entry name" value="RNaseH_sf"/>
</dbReference>
<evidence type="ECO:0000313" key="2">
    <source>
        <dbReference type="Proteomes" id="UP000025061"/>
    </source>
</evidence>
<dbReference type="EMBL" id="ARYI01000002">
    <property type="protein sequence ID" value="KCZ95877.1"/>
    <property type="molecule type" value="Genomic_DNA"/>
</dbReference>
<dbReference type="Proteomes" id="UP000025061">
    <property type="component" value="Unassembled WGS sequence"/>
</dbReference>
<dbReference type="GO" id="GO:0003676">
    <property type="term" value="F:nucleic acid binding"/>
    <property type="evidence" value="ECO:0007669"/>
    <property type="project" value="InterPro"/>
</dbReference>
<protein>
    <submittedName>
        <fullName evidence="1">Uncharacterized protein</fullName>
    </submittedName>
</protein>
<dbReference type="Gene3D" id="3.30.420.10">
    <property type="entry name" value="Ribonuclease H-like superfamily/Ribonuclease H"/>
    <property type="match status" value="1"/>
</dbReference>
<evidence type="ECO:0000313" key="1">
    <source>
        <dbReference type="EMBL" id="KCZ95877.1"/>
    </source>
</evidence>
<name>A0A059FZH1_9PROT</name>
<sequence>MLYALDCEFNGFGGELISLALSGEAGELYLCRPNAELDGLELHPWVEEHVLAILEVHDARPRVLPLTEFGRAIQTFLEDDPEPCVIADWPEDLTHLMQCLIISPGQMVRIPDLSLKLMQVSAWPTDIHDAVQHNALWDARALSRALALSRGEV</sequence>
<proteinExistence type="predicted"/>
<dbReference type="AlphaFoldDB" id="A0A059FZH1"/>
<gene>
    <name evidence="1" type="ORF">HHI_03862</name>
</gene>
<reference evidence="1 2" key="1">
    <citation type="submission" date="2013-04" db="EMBL/GenBank/DDBJ databases">
        <title>Hyphomonas hirschiana VP5 Genome Sequencing.</title>
        <authorList>
            <person name="Lai Q."/>
            <person name="Shao Z."/>
        </authorList>
    </citation>
    <scope>NUCLEOTIDE SEQUENCE [LARGE SCALE GENOMIC DNA]</scope>
    <source>
        <strain evidence="1 2">VP5</strain>
    </source>
</reference>